<keyword evidence="2" id="KW-1185">Reference proteome</keyword>
<name>A0AAV9XUY7_9CRYT</name>
<organism evidence="1 2">
    <name type="scientific">Cryptosporidium xiaoi</name>
    <dbReference type="NCBI Taxonomy" id="659607"/>
    <lineage>
        <taxon>Eukaryota</taxon>
        <taxon>Sar</taxon>
        <taxon>Alveolata</taxon>
        <taxon>Apicomplexa</taxon>
        <taxon>Conoidasida</taxon>
        <taxon>Coccidia</taxon>
        <taxon>Eucoccidiorida</taxon>
        <taxon>Eimeriorina</taxon>
        <taxon>Cryptosporidiidae</taxon>
        <taxon>Cryptosporidium</taxon>
    </lineage>
</organism>
<sequence>MEATTLMSISEKSLRDSPGFIGLASFTKTGLFIDEYGVKSIRSEVSGICPVLMQVRNSFSSSLINESISLTIETTKRKTIAVESKDIILVLCNSTEDQKVNKALDI</sequence>
<gene>
    <name evidence="1" type="ORF">RS030_4646</name>
</gene>
<comment type="caution">
    <text evidence="1">The sequence shown here is derived from an EMBL/GenBank/DDBJ whole genome shotgun (WGS) entry which is preliminary data.</text>
</comment>
<evidence type="ECO:0000313" key="1">
    <source>
        <dbReference type="EMBL" id="KAK6588423.1"/>
    </source>
</evidence>
<evidence type="ECO:0000313" key="2">
    <source>
        <dbReference type="Proteomes" id="UP001311799"/>
    </source>
</evidence>
<protein>
    <recommendedName>
        <fullName evidence="3">Late endosomal/lysosomal adaptor and MAPK and MTOR activator 5</fullName>
    </recommendedName>
</protein>
<dbReference type="Proteomes" id="UP001311799">
    <property type="component" value="Unassembled WGS sequence"/>
</dbReference>
<evidence type="ECO:0008006" key="3">
    <source>
        <dbReference type="Google" id="ProtNLM"/>
    </source>
</evidence>
<proteinExistence type="predicted"/>
<dbReference type="EMBL" id="JAWDEY010000032">
    <property type="protein sequence ID" value="KAK6588423.1"/>
    <property type="molecule type" value="Genomic_DNA"/>
</dbReference>
<dbReference type="AlphaFoldDB" id="A0AAV9XUY7"/>
<reference evidence="1 2" key="1">
    <citation type="submission" date="2023-10" db="EMBL/GenBank/DDBJ databases">
        <title>Comparative genomics analysis reveals potential genetic determinants of host preference in Cryptosporidium xiaoi.</title>
        <authorList>
            <person name="Xiao L."/>
            <person name="Li J."/>
        </authorList>
    </citation>
    <scope>NUCLEOTIDE SEQUENCE [LARGE SCALE GENOMIC DNA]</scope>
    <source>
        <strain evidence="1 2">52996</strain>
    </source>
</reference>
<accession>A0AAV9XUY7</accession>